<sequence length="91" mass="9768">MEFLLIFGVHFFIMGSASMLLSLVVSSVAKKIPFLVTILGCMLLGVMYASTIGFSELLWLTALFNGVLSAVAVGLVKLSDYAGEKAERFDG</sequence>
<proteinExistence type="predicted"/>
<evidence type="ECO:0000313" key="2">
    <source>
        <dbReference type="EMBL" id="ART75041.1"/>
    </source>
</evidence>
<keyword evidence="1" id="KW-0472">Membrane</keyword>
<dbReference type="EMBL" id="VTET01000009">
    <property type="protein sequence ID" value="TYS69340.1"/>
    <property type="molecule type" value="Genomic_DNA"/>
</dbReference>
<name>A0A1Y0CIE5_9BACI</name>
<dbReference type="Proteomes" id="UP000195573">
    <property type="component" value="Chromosome"/>
</dbReference>
<gene>
    <name evidence="2" type="ORF">B4U37_02820</name>
    <name evidence="3" type="ORF">FZC75_17455</name>
</gene>
<feature type="transmembrane region" description="Helical" evidence="1">
    <location>
        <begin position="6"/>
        <end position="25"/>
    </location>
</feature>
<keyword evidence="1" id="KW-0812">Transmembrane</keyword>
<feature type="transmembrane region" description="Helical" evidence="1">
    <location>
        <begin position="32"/>
        <end position="51"/>
    </location>
</feature>
<protein>
    <recommendedName>
        <fullName evidence="6">Holin</fullName>
    </recommendedName>
</protein>
<keyword evidence="1" id="KW-1133">Transmembrane helix</keyword>
<keyword evidence="4" id="KW-1185">Reference proteome</keyword>
<dbReference type="RefSeq" id="WP_088016976.1">
    <property type="nucleotide sequence ID" value="NZ_CP020880.1"/>
</dbReference>
<dbReference type="EMBL" id="CP020880">
    <property type="protein sequence ID" value="ART75041.1"/>
    <property type="molecule type" value="Genomic_DNA"/>
</dbReference>
<accession>A0A1Y0CIE5</accession>
<evidence type="ECO:0000313" key="4">
    <source>
        <dbReference type="Proteomes" id="UP000195573"/>
    </source>
</evidence>
<organism evidence="3 5">
    <name type="scientific">Sutcliffiella horikoshii</name>
    <dbReference type="NCBI Taxonomy" id="79883"/>
    <lineage>
        <taxon>Bacteria</taxon>
        <taxon>Bacillati</taxon>
        <taxon>Bacillota</taxon>
        <taxon>Bacilli</taxon>
        <taxon>Bacillales</taxon>
        <taxon>Bacillaceae</taxon>
        <taxon>Sutcliffiella</taxon>
    </lineage>
</organism>
<feature type="transmembrane region" description="Helical" evidence="1">
    <location>
        <begin position="57"/>
        <end position="78"/>
    </location>
</feature>
<dbReference type="AlphaFoldDB" id="A0A1Y0CIE5"/>
<dbReference type="KEGG" id="bhk:B4U37_02820"/>
<reference evidence="3 5" key="2">
    <citation type="submission" date="2019-08" db="EMBL/GenBank/DDBJ databases">
        <title>Bacillus genomes from the desert of Cuatro Cienegas, Coahuila.</title>
        <authorList>
            <person name="Olmedo-Alvarez G."/>
        </authorList>
    </citation>
    <scope>NUCLEOTIDE SEQUENCE [LARGE SCALE GENOMIC DNA]</scope>
    <source>
        <strain evidence="3 5">CH98b_3T</strain>
    </source>
</reference>
<reference evidence="2 4" key="1">
    <citation type="submission" date="2017-04" db="EMBL/GenBank/DDBJ databases">
        <title>Complete Genome Sequence of the Bacillus horikoshii 20a strain from Cuatro Cienegas, Coahuila, Mexico.</title>
        <authorList>
            <person name="Zarza E."/>
            <person name="Alcaraz L.D."/>
            <person name="Aguilar-Salinas B."/>
            <person name="Islas A."/>
            <person name="Olmedo-Alvarez G."/>
        </authorList>
    </citation>
    <scope>NUCLEOTIDE SEQUENCE [LARGE SCALE GENOMIC DNA]</scope>
    <source>
        <strain evidence="2 4">20a</strain>
    </source>
</reference>
<dbReference type="GeneID" id="96737367"/>
<evidence type="ECO:0008006" key="6">
    <source>
        <dbReference type="Google" id="ProtNLM"/>
    </source>
</evidence>
<dbReference type="OrthoDB" id="2899233at2"/>
<evidence type="ECO:0000313" key="3">
    <source>
        <dbReference type="EMBL" id="TYS69340.1"/>
    </source>
</evidence>
<dbReference type="Proteomes" id="UP000324517">
    <property type="component" value="Unassembled WGS sequence"/>
</dbReference>
<evidence type="ECO:0000313" key="5">
    <source>
        <dbReference type="Proteomes" id="UP000324517"/>
    </source>
</evidence>
<evidence type="ECO:0000256" key="1">
    <source>
        <dbReference type="SAM" id="Phobius"/>
    </source>
</evidence>